<dbReference type="Pfam" id="PF13585">
    <property type="entry name" value="CHU_C"/>
    <property type="match status" value="1"/>
</dbReference>
<comment type="caution">
    <text evidence="2">The sequence shown here is derived from an EMBL/GenBank/DDBJ whole genome shotgun (WGS) entry which is preliminary data.</text>
</comment>
<keyword evidence="3" id="KW-1185">Reference proteome</keyword>
<proteinExistence type="predicted"/>
<feature type="chain" id="PRO_5016019618" description="Gliding motility-associated C-terminal domain-containing protein" evidence="1">
    <location>
        <begin position="22"/>
        <end position="796"/>
    </location>
</feature>
<dbReference type="NCBIfam" id="TIGR04131">
    <property type="entry name" value="Bac_Flav_CTERM"/>
    <property type="match status" value="1"/>
</dbReference>
<evidence type="ECO:0000256" key="1">
    <source>
        <dbReference type="SAM" id="SignalP"/>
    </source>
</evidence>
<evidence type="ECO:0008006" key="4">
    <source>
        <dbReference type="Google" id="ProtNLM"/>
    </source>
</evidence>
<gene>
    <name evidence="2" type="ORF">DOS84_12700</name>
</gene>
<organism evidence="2 3">
    <name type="scientific">Flavobacterium aquariorum</name>
    <dbReference type="NCBI Taxonomy" id="2217670"/>
    <lineage>
        <taxon>Bacteria</taxon>
        <taxon>Pseudomonadati</taxon>
        <taxon>Bacteroidota</taxon>
        <taxon>Flavobacteriia</taxon>
        <taxon>Flavobacteriales</taxon>
        <taxon>Flavobacteriaceae</taxon>
        <taxon>Flavobacterium</taxon>
    </lineage>
</organism>
<accession>A0A2W7TRM0</accession>
<dbReference type="InterPro" id="IPR026341">
    <property type="entry name" value="T9SS_type_B"/>
</dbReference>
<dbReference type="EMBL" id="QKXH01000007">
    <property type="protein sequence ID" value="PZX93203.1"/>
    <property type="molecule type" value="Genomic_DNA"/>
</dbReference>
<feature type="signal peptide" evidence="1">
    <location>
        <begin position="1"/>
        <end position="21"/>
    </location>
</feature>
<evidence type="ECO:0000313" key="2">
    <source>
        <dbReference type="EMBL" id="PZX93203.1"/>
    </source>
</evidence>
<keyword evidence="1" id="KW-0732">Signal</keyword>
<name>A0A2W7TRM0_9FLAO</name>
<dbReference type="AlphaFoldDB" id="A0A2W7TRM0"/>
<reference evidence="2 3" key="1">
    <citation type="submission" date="2018-06" db="EMBL/GenBank/DDBJ databases">
        <title>Flavobacterium sp IMCC34762, genome.</title>
        <authorList>
            <person name="Joung Y."/>
            <person name="Cho J."/>
            <person name="Song J."/>
        </authorList>
    </citation>
    <scope>NUCLEOTIDE SEQUENCE [LARGE SCALE GENOMIC DNA]</scope>
    <source>
        <strain evidence="2 3">IMCC34762</strain>
    </source>
</reference>
<sequence>MIPIKKIVAFCCILFCQMSFSQGDCANALTICGNTIFTGVIKTYPDDTQFNGHVSCGNYVHSPMIWLKVTIVTGGSFGFVLTPKSLDPKADLNFFVFGPNVTCGDIGQSIRCSYTSPTEIFSRKNATGLISGAYGVSRQSNEGNGFLEMLDVKAGESYYIVVMDAGSPYNQFSIDFNGTATIDAPPELKTPKIFGSYGAKICESDGVNDFITNIDLTEIAAIAVGNQNNVEASFYIRGEDAVKDIRRLPNGFRNTESPQKGYVRLTNTVSKCFVVDEFIFTVEPLQTPYPLNVAGCDVNQTGFVHFNLAENDLLLKENNPNRIVTYHPEANDMVTLPKDYVNKAAYQEETIYAKVLDTKSLCSVFKPFKLIINKTLPNVKPVQLTQCDIGNEPSEKKIFNLSEASEALTLKDSEFSVKFYLNNSDAQNDVNALDLLYTNTTNPQTIIAKVTNKNTACYAFTTVDLKVKKGITLTQILEKCDDDAIADGIVKFNLADAGFENNGNKVTYFLTLENALLFQNPISSSFTNTQPYQQTVYARVQNENDCIGINTIELKVAVLPNLEKNETLYLCLNQTDNSIKLNTGISDADLIDYQYKWFPNGEITSEIQVYKAGIYTVVVKNQSGCTKEQIFTVKNSELAKVYEVIIDDFTEVKKVTISVTGQGIYEYSLDNISENYQASPIFDGVATGIHDLYIKDLNGCGILHKTISVLGAPKYFTPNGDGINDNWNIWDLNTPSNSNAIIEIFNRFGKLLKQISPKEVGWDGTFNNLLLPADDYWYTLYLSDGRFTKGHFSLLR</sequence>
<dbReference type="Proteomes" id="UP000249177">
    <property type="component" value="Unassembled WGS sequence"/>
</dbReference>
<dbReference type="OrthoDB" id="9765926at2"/>
<evidence type="ECO:0000313" key="3">
    <source>
        <dbReference type="Proteomes" id="UP000249177"/>
    </source>
</evidence>
<protein>
    <recommendedName>
        <fullName evidence="4">Gliding motility-associated C-terminal domain-containing protein</fullName>
    </recommendedName>
</protein>